<reference evidence="3 5" key="2">
    <citation type="submission" date="2023-02" db="EMBL/GenBank/DDBJ databases">
        <title>Population genomics of bacteria associated with diatom.</title>
        <authorList>
            <person name="Xie J."/>
            <person name="Wang H."/>
        </authorList>
    </citation>
    <scope>NUCLEOTIDE SEQUENCE [LARGE SCALE GENOMIC DNA]</scope>
    <source>
        <strain evidence="3 5">PT47_8</strain>
    </source>
</reference>
<protein>
    <submittedName>
        <fullName evidence="2 3">Acetyltransferase</fullName>
    </submittedName>
</protein>
<evidence type="ECO:0000313" key="4">
    <source>
        <dbReference type="Proteomes" id="UP000092565"/>
    </source>
</evidence>
<dbReference type="InterPro" id="IPR000182">
    <property type="entry name" value="GNAT_dom"/>
</dbReference>
<keyword evidence="4" id="KW-1185">Reference proteome</keyword>
<dbReference type="PANTHER" id="PTHR43792">
    <property type="entry name" value="GNAT FAMILY, PUTATIVE (AFU_ORTHOLOGUE AFUA_3G00765)-RELATED-RELATED"/>
    <property type="match status" value="1"/>
</dbReference>
<evidence type="ECO:0000313" key="2">
    <source>
        <dbReference type="EMBL" id="ANP36323.1"/>
    </source>
</evidence>
<dbReference type="Proteomes" id="UP001218364">
    <property type="component" value="Unassembled WGS sequence"/>
</dbReference>
<dbReference type="GO" id="GO:0016747">
    <property type="term" value="F:acyltransferase activity, transferring groups other than amino-acyl groups"/>
    <property type="evidence" value="ECO:0007669"/>
    <property type="project" value="InterPro"/>
</dbReference>
<reference evidence="2 4" key="1">
    <citation type="submission" date="2016-04" db="EMBL/GenBank/DDBJ databases">
        <authorList>
            <person name="Evans L.H."/>
            <person name="Alamgir A."/>
            <person name="Owens N."/>
            <person name="Weber N.D."/>
            <person name="Virtaneva K."/>
            <person name="Barbian K."/>
            <person name="Babar A."/>
            <person name="Rosenke K."/>
        </authorList>
    </citation>
    <scope>NUCLEOTIDE SEQUENCE [LARGE SCALE GENOMIC DNA]</scope>
    <source>
        <strain evidence="2 4">JL2886</strain>
    </source>
</reference>
<dbReference type="EMBL" id="JARCJK010000007">
    <property type="protein sequence ID" value="MDE4167026.1"/>
    <property type="molecule type" value="Genomic_DNA"/>
</dbReference>
<dbReference type="RefSeq" id="WP_065271317.1">
    <property type="nucleotide sequence ID" value="NZ_CP015124.1"/>
</dbReference>
<dbReference type="SUPFAM" id="SSF55729">
    <property type="entry name" value="Acyl-CoA N-acyltransferases (Nat)"/>
    <property type="match status" value="1"/>
</dbReference>
<dbReference type="Gene3D" id="3.40.630.30">
    <property type="match status" value="1"/>
</dbReference>
<evidence type="ECO:0000313" key="3">
    <source>
        <dbReference type="EMBL" id="MDE4167026.1"/>
    </source>
</evidence>
<dbReference type="InterPro" id="IPR016181">
    <property type="entry name" value="Acyl_CoA_acyltransferase"/>
</dbReference>
<dbReference type="PATRIC" id="fig|60890.4.peg.1381"/>
<dbReference type="EMBL" id="CP015124">
    <property type="protein sequence ID" value="ANP36323.1"/>
    <property type="molecule type" value="Genomic_DNA"/>
</dbReference>
<name>A0A1B0ZQ69_9RHOB</name>
<dbReference type="Pfam" id="PF13302">
    <property type="entry name" value="Acetyltransf_3"/>
    <property type="match status" value="1"/>
</dbReference>
<organism evidence="2 4">
    <name type="scientific">Phaeobacter gallaeciensis</name>
    <dbReference type="NCBI Taxonomy" id="60890"/>
    <lineage>
        <taxon>Bacteria</taxon>
        <taxon>Pseudomonadati</taxon>
        <taxon>Pseudomonadota</taxon>
        <taxon>Alphaproteobacteria</taxon>
        <taxon>Rhodobacterales</taxon>
        <taxon>Roseobacteraceae</taxon>
        <taxon>Phaeobacter</taxon>
    </lineage>
</organism>
<feature type="domain" description="N-acetyltransferase" evidence="1">
    <location>
        <begin position="11"/>
        <end position="175"/>
    </location>
</feature>
<proteinExistence type="predicted"/>
<evidence type="ECO:0000259" key="1">
    <source>
        <dbReference type="PROSITE" id="PS51186"/>
    </source>
</evidence>
<keyword evidence="2" id="KW-0808">Transferase</keyword>
<evidence type="ECO:0000313" key="5">
    <source>
        <dbReference type="Proteomes" id="UP001218364"/>
    </source>
</evidence>
<dbReference type="InterPro" id="IPR051531">
    <property type="entry name" value="N-acetyltransferase"/>
</dbReference>
<sequence length="176" mass="19622">MSEVILETDRLILRPHRTEDFPDVAALWGDPEVVKYIGGVPSDPEASWARLLRNMGHWQAMGFGYWAVTDRTDGRFLGEVGFSDFKRGIVPPLNGVPEAGWVLAAHAHGRGIATEAVRSIHDWADRCMDWSETVCLFDPEHLVSQNVARKLGYEMREEAAVYRGDPTVVMVRGSGS</sequence>
<dbReference type="PROSITE" id="PS51186">
    <property type="entry name" value="GNAT"/>
    <property type="match status" value="1"/>
</dbReference>
<gene>
    <name evidence="2" type="ORF">JL2886_01405</name>
    <name evidence="3" type="ORF">PXK24_15120</name>
</gene>
<accession>A0A1B0ZQ69</accession>
<dbReference type="Proteomes" id="UP000092565">
    <property type="component" value="Chromosome"/>
</dbReference>
<dbReference type="AlphaFoldDB" id="A0A1B0ZQ69"/>
<dbReference type="OrthoDB" id="6293260at2"/>
<dbReference type="PANTHER" id="PTHR43792:SF16">
    <property type="entry name" value="N-ACETYLTRANSFERASE DOMAIN-CONTAINING PROTEIN"/>
    <property type="match status" value="1"/>
</dbReference>